<feature type="signal peptide" evidence="4">
    <location>
        <begin position="1"/>
        <end position="19"/>
    </location>
</feature>
<dbReference type="Pfam" id="PF07690">
    <property type="entry name" value="MFS_1"/>
    <property type="match status" value="1"/>
</dbReference>
<evidence type="ECO:0000256" key="4">
    <source>
        <dbReference type="SAM" id="SignalP"/>
    </source>
</evidence>
<evidence type="ECO:0000313" key="5">
    <source>
        <dbReference type="EMBL" id="KAK1787507.1"/>
    </source>
</evidence>
<feature type="compositionally biased region" description="Polar residues" evidence="2">
    <location>
        <begin position="185"/>
        <end position="217"/>
    </location>
</feature>
<organism evidence="5 6">
    <name type="scientific">Electrophorus voltai</name>
    <dbReference type="NCBI Taxonomy" id="2609070"/>
    <lineage>
        <taxon>Eukaryota</taxon>
        <taxon>Metazoa</taxon>
        <taxon>Chordata</taxon>
        <taxon>Craniata</taxon>
        <taxon>Vertebrata</taxon>
        <taxon>Euteleostomi</taxon>
        <taxon>Actinopterygii</taxon>
        <taxon>Neopterygii</taxon>
        <taxon>Teleostei</taxon>
        <taxon>Ostariophysi</taxon>
        <taxon>Gymnotiformes</taxon>
        <taxon>Gymnotoidei</taxon>
        <taxon>Gymnotidae</taxon>
        <taxon>Electrophorus</taxon>
    </lineage>
</organism>
<feature type="transmembrane region" description="Helical" evidence="3">
    <location>
        <begin position="54"/>
        <end position="80"/>
    </location>
</feature>
<gene>
    <name evidence="5" type="ORF">P4O66_016006</name>
</gene>
<dbReference type="Gene3D" id="1.20.1250.20">
    <property type="entry name" value="MFS general substrate transporter like domains"/>
    <property type="match status" value="2"/>
</dbReference>
<evidence type="ECO:0000256" key="3">
    <source>
        <dbReference type="SAM" id="Phobius"/>
    </source>
</evidence>
<dbReference type="PANTHER" id="PTHR11360:SF123">
    <property type="entry name" value="MONOCARBOXYLATE TRANSPORTER 8"/>
    <property type="match status" value="1"/>
</dbReference>
<keyword evidence="4" id="KW-0732">Signal</keyword>
<comment type="caution">
    <text evidence="5">The sequence shown here is derived from an EMBL/GenBank/DDBJ whole genome shotgun (WGS) entry which is preliminary data.</text>
</comment>
<feature type="compositionally biased region" description="Polar residues" evidence="2">
    <location>
        <begin position="149"/>
        <end position="158"/>
    </location>
</feature>
<dbReference type="SUPFAM" id="SSF103473">
    <property type="entry name" value="MFS general substrate transporter"/>
    <property type="match status" value="1"/>
</dbReference>
<proteinExistence type="predicted"/>
<keyword evidence="3" id="KW-0812">Transmembrane</keyword>
<reference evidence="5" key="1">
    <citation type="submission" date="2023-03" db="EMBL/GenBank/DDBJ databases">
        <title>Electrophorus voltai genome.</title>
        <authorList>
            <person name="Bian C."/>
        </authorList>
    </citation>
    <scope>NUCLEOTIDE SEQUENCE</scope>
    <source>
        <strain evidence="5">CB-2022</strain>
        <tissue evidence="5">Muscle</tissue>
    </source>
</reference>
<accession>A0AAD8YV66</accession>
<evidence type="ECO:0000256" key="2">
    <source>
        <dbReference type="SAM" id="MobiDB-lite"/>
    </source>
</evidence>
<dbReference type="InterPro" id="IPR036259">
    <property type="entry name" value="MFS_trans_sf"/>
</dbReference>
<comment type="subcellular location">
    <subcellularLocation>
        <location evidence="1">Membrane</location>
        <topology evidence="1">Multi-pass membrane protein</topology>
    </subcellularLocation>
</comment>
<feature type="transmembrane region" description="Helical" evidence="3">
    <location>
        <begin position="472"/>
        <end position="494"/>
    </location>
</feature>
<dbReference type="EMBL" id="JAROKS010000023">
    <property type="protein sequence ID" value="KAK1787507.1"/>
    <property type="molecule type" value="Genomic_DNA"/>
</dbReference>
<dbReference type="AlphaFoldDB" id="A0AAD8YV66"/>
<feature type="transmembrane region" description="Helical" evidence="3">
    <location>
        <begin position="252"/>
        <end position="275"/>
    </location>
</feature>
<keyword evidence="3" id="KW-1133">Transmembrane helix</keyword>
<feature type="compositionally biased region" description="Acidic residues" evidence="2">
    <location>
        <begin position="561"/>
        <end position="576"/>
    </location>
</feature>
<feature type="non-terminal residue" evidence="5">
    <location>
        <position position="1"/>
    </location>
</feature>
<feature type="transmembrane region" description="Helical" evidence="3">
    <location>
        <begin position="406"/>
        <end position="427"/>
    </location>
</feature>
<name>A0AAD8YV66_9TELE</name>
<evidence type="ECO:0008006" key="7">
    <source>
        <dbReference type="Google" id="ProtNLM"/>
    </source>
</evidence>
<feature type="transmembrane region" description="Helical" evidence="3">
    <location>
        <begin position="86"/>
        <end position="106"/>
    </location>
</feature>
<dbReference type="InterPro" id="IPR050327">
    <property type="entry name" value="Proton-linked_MCT"/>
</dbReference>
<feature type="transmembrane region" description="Helical" evidence="3">
    <location>
        <begin position="378"/>
        <end position="399"/>
    </location>
</feature>
<evidence type="ECO:0000313" key="6">
    <source>
        <dbReference type="Proteomes" id="UP001239994"/>
    </source>
</evidence>
<feature type="transmembrane region" description="Helical" evidence="3">
    <location>
        <begin position="342"/>
        <end position="366"/>
    </location>
</feature>
<dbReference type="GO" id="GO:0016020">
    <property type="term" value="C:membrane"/>
    <property type="evidence" value="ECO:0007669"/>
    <property type="project" value="UniProtKB-SubCell"/>
</dbReference>
<feature type="compositionally biased region" description="Polar residues" evidence="2">
    <location>
        <begin position="167"/>
        <end position="176"/>
    </location>
</feature>
<feature type="chain" id="PRO_5042238766" description="Major facilitator superfamily (MFS) profile domain-containing protein" evidence="4">
    <location>
        <begin position="20"/>
        <end position="583"/>
    </location>
</feature>
<feature type="region of interest" description="Disordered" evidence="2">
    <location>
        <begin position="142"/>
        <end position="217"/>
    </location>
</feature>
<feature type="transmembrane region" description="Helical" evidence="3">
    <location>
        <begin position="28"/>
        <end position="47"/>
    </location>
</feature>
<dbReference type="Proteomes" id="UP001239994">
    <property type="component" value="Unassembled WGS sequence"/>
</dbReference>
<dbReference type="GO" id="GO:0015349">
    <property type="term" value="F:thyroid hormone transmembrane transporter activity"/>
    <property type="evidence" value="ECO:0007669"/>
    <property type="project" value="TreeGrafter"/>
</dbReference>
<feature type="transmembrane region" description="Helical" evidence="3">
    <location>
        <begin position="317"/>
        <end position="335"/>
    </location>
</feature>
<feature type="region of interest" description="Disordered" evidence="2">
    <location>
        <begin position="558"/>
        <end position="583"/>
    </location>
</feature>
<keyword evidence="3" id="KW-0472">Membrane</keyword>
<dbReference type="InterPro" id="IPR011701">
    <property type="entry name" value="MFS"/>
</dbReference>
<dbReference type="PANTHER" id="PTHR11360">
    <property type="entry name" value="MONOCARBOXYLATE TRANSPORTER"/>
    <property type="match status" value="1"/>
</dbReference>
<sequence length="583" mass="62978">WIGALSMGMVFLCSPLVSMSTDRFGCRATAVGGSLVAFVGLLTGSFAKSLPLQYLTYGLLFGAGCSYSLQPTLVILGQYFQRHLGLANGLVTAGSSLFSVALPVLLEEVLVPLGLERTFQILSVLPLTQAALLGATFRPPPTPECHGDVQSNTNQTERSNQHCHNNRLGSSKSGNDSALHHQDNHPLSSQEQPPPENNGNAQQHSTEHPTTTLPNSNSTAIISKQETGHHCTLAEENTFSGIRIFCVPSYRMWAFGVAIAVLGYFVPYVHLMSFVQEQFEDSEQKEWILLVCIGASSGVGRLVFGHVGDLLPGLNKIYLQAVSFMFLGLASILVPQCLTFEGLVVVCVLLGVCDGCLLTLMAPVAFEVLGVQRASQGIGYLLGLMALPMTAGPPLAGLLHDQLGNYCLAFYLAGVPPLIGGLLLLFIPRMHHHLWASRAEMLPGLYGTKVRAEDSMSGSRMSTVSQWLSSDVFIVFVVVLLLLLAAISTVCWVMRRHHRHTAKERTAEIEIIPAGGLDRNNQPSFTLKIVTEQKHASELIQMLTGNANLTELTASVVTAEVDNDDDDDDDDDDDTSEYSTATS</sequence>
<feature type="transmembrane region" description="Helical" evidence="3">
    <location>
        <begin position="287"/>
        <end position="305"/>
    </location>
</feature>
<protein>
    <recommendedName>
        <fullName evidence="7">Major facilitator superfamily (MFS) profile domain-containing protein</fullName>
    </recommendedName>
</protein>
<evidence type="ECO:0000256" key="1">
    <source>
        <dbReference type="ARBA" id="ARBA00004141"/>
    </source>
</evidence>
<keyword evidence="6" id="KW-1185">Reference proteome</keyword>